<sequence length="294" mass="34376">MRLLNAEFMTLESFNSKSDRPSYAILSHTWNENELIFEDLYTDDFTNLPGFSKVKQSCEQALRDGHSHIWIDTCCIDKRSSSELSEAINSMFQWYGEALECFAFLQDVYDYSDIEEFKWCPENYILTSTQLQKLKNSQFAKSRYWTRGWTLPEVIAPNSVVFYDHNFQRIGSRDELRRVVSVITGINENMFWEHVKLEEFSIATRMSWASNRETTRLEDMAYSLLGIFGIHMPMLYGEGKQAFVRLQEEIIKNSRDHSIFAWEGEVYSSNSNGFLFAQSPSAFRHSDNVISLQH</sequence>
<proteinExistence type="predicted"/>
<feature type="domain" description="Heterokaryon incompatibility" evidence="1">
    <location>
        <begin position="23"/>
        <end position="153"/>
    </location>
</feature>
<feature type="domain" description="DUF8212" evidence="2">
    <location>
        <begin position="241"/>
        <end position="271"/>
    </location>
</feature>
<evidence type="ECO:0000313" key="4">
    <source>
        <dbReference type="Proteomes" id="UP000700596"/>
    </source>
</evidence>
<reference evidence="3" key="1">
    <citation type="journal article" date="2021" name="Nat. Commun.">
        <title>Genetic determinants of endophytism in the Arabidopsis root mycobiome.</title>
        <authorList>
            <person name="Mesny F."/>
            <person name="Miyauchi S."/>
            <person name="Thiergart T."/>
            <person name="Pickel B."/>
            <person name="Atanasova L."/>
            <person name="Karlsson M."/>
            <person name="Huettel B."/>
            <person name="Barry K.W."/>
            <person name="Haridas S."/>
            <person name="Chen C."/>
            <person name="Bauer D."/>
            <person name="Andreopoulos W."/>
            <person name="Pangilinan J."/>
            <person name="LaButti K."/>
            <person name="Riley R."/>
            <person name="Lipzen A."/>
            <person name="Clum A."/>
            <person name="Drula E."/>
            <person name="Henrissat B."/>
            <person name="Kohler A."/>
            <person name="Grigoriev I.V."/>
            <person name="Martin F.M."/>
            <person name="Hacquard S."/>
        </authorList>
    </citation>
    <scope>NUCLEOTIDE SEQUENCE</scope>
    <source>
        <strain evidence="3">MPI-CAGE-CH-0243</strain>
    </source>
</reference>
<dbReference type="AlphaFoldDB" id="A0A9P9DJ96"/>
<dbReference type="Pfam" id="PF26640">
    <property type="entry name" value="DUF8212"/>
    <property type="match status" value="1"/>
</dbReference>
<evidence type="ECO:0000259" key="2">
    <source>
        <dbReference type="Pfam" id="PF26640"/>
    </source>
</evidence>
<organism evidence="3 4">
    <name type="scientific">Dendryphion nanum</name>
    <dbReference type="NCBI Taxonomy" id="256645"/>
    <lineage>
        <taxon>Eukaryota</taxon>
        <taxon>Fungi</taxon>
        <taxon>Dikarya</taxon>
        <taxon>Ascomycota</taxon>
        <taxon>Pezizomycotina</taxon>
        <taxon>Dothideomycetes</taxon>
        <taxon>Pleosporomycetidae</taxon>
        <taxon>Pleosporales</taxon>
        <taxon>Torulaceae</taxon>
        <taxon>Dendryphion</taxon>
    </lineage>
</organism>
<dbReference type="OrthoDB" id="20872at2759"/>
<dbReference type="PANTHER" id="PTHR10622">
    <property type="entry name" value="HET DOMAIN-CONTAINING PROTEIN"/>
    <property type="match status" value="1"/>
</dbReference>
<protein>
    <submittedName>
        <fullName evidence="3">Heterokaryon incompatibility protein-domain-containing protein</fullName>
    </submittedName>
</protein>
<dbReference type="PANTHER" id="PTHR10622:SF10">
    <property type="entry name" value="HET DOMAIN-CONTAINING PROTEIN"/>
    <property type="match status" value="1"/>
</dbReference>
<dbReference type="InterPro" id="IPR058525">
    <property type="entry name" value="DUF8212"/>
</dbReference>
<keyword evidence="4" id="KW-1185">Reference proteome</keyword>
<gene>
    <name evidence="3" type="ORF">B0J11DRAFT_65544</name>
</gene>
<dbReference type="Proteomes" id="UP000700596">
    <property type="component" value="Unassembled WGS sequence"/>
</dbReference>
<evidence type="ECO:0000313" key="3">
    <source>
        <dbReference type="EMBL" id="KAH7119651.1"/>
    </source>
</evidence>
<dbReference type="EMBL" id="JAGMWT010000011">
    <property type="protein sequence ID" value="KAH7119651.1"/>
    <property type="molecule type" value="Genomic_DNA"/>
</dbReference>
<evidence type="ECO:0000259" key="1">
    <source>
        <dbReference type="Pfam" id="PF06985"/>
    </source>
</evidence>
<accession>A0A9P9DJ96</accession>
<dbReference type="Pfam" id="PF06985">
    <property type="entry name" value="HET"/>
    <property type="match status" value="1"/>
</dbReference>
<comment type="caution">
    <text evidence="3">The sequence shown here is derived from an EMBL/GenBank/DDBJ whole genome shotgun (WGS) entry which is preliminary data.</text>
</comment>
<name>A0A9P9DJ96_9PLEO</name>
<dbReference type="InterPro" id="IPR010730">
    <property type="entry name" value="HET"/>
</dbReference>